<keyword evidence="3" id="KW-0472">Membrane</keyword>
<keyword evidence="3" id="KW-1133">Transmembrane helix</keyword>
<dbReference type="InterPro" id="IPR011042">
    <property type="entry name" value="6-blade_b-propeller_TolB-like"/>
</dbReference>
<dbReference type="SUPFAM" id="SSF69304">
    <property type="entry name" value="Tricorn protease N-terminal domain"/>
    <property type="match status" value="1"/>
</dbReference>
<feature type="compositionally biased region" description="Basic and acidic residues" evidence="2">
    <location>
        <begin position="141"/>
        <end position="152"/>
    </location>
</feature>
<feature type="compositionally biased region" description="Polar residues" evidence="2">
    <location>
        <begin position="89"/>
        <end position="115"/>
    </location>
</feature>
<gene>
    <name evidence="4" type="ORF">OUZ56_032411</name>
</gene>
<feature type="transmembrane region" description="Helical" evidence="3">
    <location>
        <begin position="24"/>
        <end position="44"/>
    </location>
</feature>
<dbReference type="Pfam" id="PF07676">
    <property type="entry name" value="PD40"/>
    <property type="match status" value="2"/>
</dbReference>
<feature type="compositionally biased region" description="Polar residues" evidence="2">
    <location>
        <begin position="159"/>
        <end position="168"/>
    </location>
</feature>
<organism evidence="4 5">
    <name type="scientific">Daphnia magna</name>
    <dbReference type="NCBI Taxonomy" id="35525"/>
    <lineage>
        <taxon>Eukaryota</taxon>
        <taxon>Metazoa</taxon>
        <taxon>Ecdysozoa</taxon>
        <taxon>Arthropoda</taxon>
        <taxon>Crustacea</taxon>
        <taxon>Branchiopoda</taxon>
        <taxon>Diplostraca</taxon>
        <taxon>Cladocera</taxon>
        <taxon>Anomopoda</taxon>
        <taxon>Daphniidae</taxon>
        <taxon>Daphnia</taxon>
    </lineage>
</organism>
<dbReference type="PANTHER" id="PTHR36842:SF1">
    <property type="entry name" value="PROTEIN TOLB"/>
    <property type="match status" value="1"/>
</dbReference>
<evidence type="ECO:0000313" key="5">
    <source>
        <dbReference type="Proteomes" id="UP001234178"/>
    </source>
</evidence>
<dbReference type="Proteomes" id="UP001234178">
    <property type="component" value="Unassembled WGS sequence"/>
</dbReference>
<evidence type="ECO:0000256" key="3">
    <source>
        <dbReference type="SAM" id="Phobius"/>
    </source>
</evidence>
<dbReference type="InterPro" id="IPR011659">
    <property type="entry name" value="WD40"/>
</dbReference>
<evidence type="ECO:0000313" key="4">
    <source>
        <dbReference type="EMBL" id="KAK4045004.1"/>
    </source>
</evidence>
<sequence>MNRPVEATLWERVRIRPRFERDELVLGAVAAIALHGIFAALLIVKVKDPAPILEETVVTKPVIGATMMKLGKPIDPKKLPDRLVPQARTAPQNRATASRDSATESAANTDPNANASRRDAGAPVPNAKDDDLLNLAAKSDPFAEKTQARPEFGDPSGTREGTATDPSQVQAGDAYAAKLGQFFRDHWQIPTVITEAQASRLCVSYAVDVAPSMQITHVGLGSLTDDPAATGRISKSSGNTLFDESAQLCREPRKGGSALIRILEERGRRRGCEGDVSVRGSQTHVELRLYVVARGSTEVLKREYDVPASGVRTATHQFANDVVKYFTGASGSFGTRLVYSATTAKGQKGVCSVESDGQGISKLPSATSVAVAPAVGPGGSVYYAGGLPDGSWSLFRAGTPQPVVAGKGLVFGVAFGKGKMAVVLSGNAQSDIWVGAPDGTGLTKSTSGGLNTHPALSSSGQLAYVSNQGGNPQIYVDGKRVSFKGSYNMAPVWCNDPEGKKILFMGRDGSTWDIFSIRPDGSDMKRLTQGQGSNTYPACSPDGRTVAFFSTREGGGLFTANTRGENQKKIAAVTGEGLRWDGN</sequence>
<dbReference type="Gene3D" id="2.120.10.30">
    <property type="entry name" value="TolB, C-terminal domain"/>
    <property type="match status" value="1"/>
</dbReference>
<proteinExistence type="inferred from homology"/>
<dbReference type="EMBL" id="JAOYFB010000041">
    <property type="protein sequence ID" value="KAK4045004.1"/>
    <property type="molecule type" value="Genomic_DNA"/>
</dbReference>
<dbReference type="Gene3D" id="3.40.50.10070">
    <property type="entry name" value="TolB, N-terminal domain"/>
    <property type="match status" value="1"/>
</dbReference>
<comment type="caution">
    <text evidence="4">The sequence shown here is derived from an EMBL/GenBank/DDBJ whole genome shotgun (WGS) entry which is preliminary data.</text>
</comment>
<keyword evidence="5" id="KW-1185">Reference proteome</keyword>
<accession>A0ABR0B8U8</accession>
<reference evidence="4 5" key="1">
    <citation type="journal article" date="2023" name="Nucleic Acids Res.">
        <title>The hologenome of Daphnia magna reveals possible DNA methylation and microbiome-mediated evolution of the host genome.</title>
        <authorList>
            <person name="Chaturvedi A."/>
            <person name="Li X."/>
            <person name="Dhandapani V."/>
            <person name="Marshall H."/>
            <person name="Kissane S."/>
            <person name="Cuenca-Cambronero M."/>
            <person name="Asole G."/>
            <person name="Calvet F."/>
            <person name="Ruiz-Romero M."/>
            <person name="Marangio P."/>
            <person name="Guigo R."/>
            <person name="Rago D."/>
            <person name="Mirbahai L."/>
            <person name="Eastwood N."/>
            <person name="Colbourne J.K."/>
            <person name="Zhou J."/>
            <person name="Mallon E."/>
            <person name="Orsini L."/>
        </authorList>
    </citation>
    <scope>NUCLEOTIDE SEQUENCE [LARGE SCALE GENOMIC DNA]</scope>
    <source>
        <strain evidence="4">LRV0_1</strain>
    </source>
</reference>
<feature type="region of interest" description="Disordered" evidence="2">
    <location>
        <begin position="87"/>
        <end position="168"/>
    </location>
</feature>
<evidence type="ECO:0000256" key="2">
    <source>
        <dbReference type="SAM" id="MobiDB-lite"/>
    </source>
</evidence>
<dbReference type="SUPFAM" id="SSF52964">
    <property type="entry name" value="TolB, N-terminal domain"/>
    <property type="match status" value="1"/>
</dbReference>
<protein>
    <submittedName>
        <fullName evidence="4">Uncharacterized protein</fullName>
    </submittedName>
</protein>
<dbReference type="PANTHER" id="PTHR36842">
    <property type="entry name" value="PROTEIN TOLB HOMOLOG"/>
    <property type="match status" value="1"/>
</dbReference>
<evidence type="ECO:0000256" key="1">
    <source>
        <dbReference type="ARBA" id="ARBA00009820"/>
    </source>
</evidence>
<name>A0ABR0B8U8_9CRUS</name>
<keyword evidence="3" id="KW-0812">Transmembrane</keyword>
<comment type="similarity">
    <text evidence="1">Belongs to the TolB family.</text>
</comment>